<sequence>MVPSVFLDKQQLISQELKFDIYYNRICEFDLNDILEMAWDRGIKEAKKIKDKNIRQLISQENILVETDEKSYNPYYVIFSDYNSGEEKITLYKKNIQNIFIPSIPDNYIFWRDYEKVVDLFLSHEYFHHLETKYIGLTSEIKKIQIKIGPFVLKRKLRALSEIAAHAFVKEFYDIW</sequence>
<proteinExistence type="predicted"/>
<accession>G2MQU8</accession>
<dbReference type="STRING" id="697303.Thewi_0538"/>
<reference evidence="1 2" key="1">
    <citation type="submission" date="2011-08" db="EMBL/GenBank/DDBJ databases">
        <title>Complete sequence of Thermoanaerobacter wiegelii Rt8.B1.</title>
        <authorList>
            <consortium name="US DOE Joint Genome Institute"/>
            <person name="Lucas S."/>
            <person name="Han J."/>
            <person name="Lapidus A."/>
            <person name="Cheng J.-F."/>
            <person name="Goodwin L."/>
            <person name="Pitluck S."/>
            <person name="Peters L."/>
            <person name="Mikhailova N."/>
            <person name="Zeytun A."/>
            <person name="Daligault H."/>
            <person name="Detter J.C."/>
            <person name="Han C."/>
            <person name="Tapia R."/>
            <person name="Land M."/>
            <person name="Hauser L."/>
            <person name="Kyrpides N."/>
            <person name="Ivanova N."/>
            <person name="Pagani I."/>
            <person name="Hemme C."/>
            <person name="Woyke T."/>
        </authorList>
    </citation>
    <scope>NUCLEOTIDE SEQUENCE [LARGE SCALE GENOMIC DNA]</scope>
    <source>
        <strain evidence="1 2">Rt8.B1</strain>
    </source>
</reference>
<dbReference type="EMBL" id="CP002991">
    <property type="protein sequence ID" value="AEM77997.1"/>
    <property type="molecule type" value="Genomic_DNA"/>
</dbReference>
<name>G2MQU8_9THEO</name>
<keyword evidence="2" id="KW-1185">Reference proteome</keyword>
<evidence type="ECO:0000313" key="1">
    <source>
        <dbReference type="EMBL" id="AEM77997.1"/>
    </source>
</evidence>
<protein>
    <submittedName>
        <fullName evidence="1">Uncharacterized protein</fullName>
    </submittedName>
</protein>
<dbReference type="eggNOG" id="ENOG5030EZS">
    <property type="taxonomic scope" value="Bacteria"/>
</dbReference>
<dbReference type="HOGENOM" id="CLU_1805275_0_0_9"/>
<evidence type="ECO:0000313" key="2">
    <source>
        <dbReference type="Proteomes" id="UP000008276"/>
    </source>
</evidence>
<gene>
    <name evidence="1" type="ORF">Thewi_0538</name>
</gene>
<organism evidence="1 2">
    <name type="scientific">Thermoanaerobacter wiegelii Rt8.B1</name>
    <dbReference type="NCBI Taxonomy" id="697303"/>
    <lineage>
        <taxon>Bacteria</taxon>
        <taxon>Bacillati</taxon>
        <taxon>Bacillota</taxon>
        <taxon>Clostridia</taxon>
        <taxon>Thermoanaerobacterales</taxon>
        <taxon>Thermoanaerobacteraceae</taxon>
        <taxon>Thermoanaerobacter</taxon>
    </lineage>
</organism>
<dbReference type="AlphaFoldDB" id="G2MQU8"/>
<dbReference type="KEGG" id="twi:Thewi_0538"/>
<dbReference type="Proteomes" id="UP000008276">
    <property type="component" value="Chromosome"/>
</dbReference>